<dbReference type="GO" id="GO:0003824">
    <property type="term" value="F:catalytic activity"/>
    <property type="evidence" value="ECO:0007669"/>
    <property type="project" value="InterPro"/>
</dbReference>
<evidence type="ECO:0008006" key="6">
    <source>
        <dbReference type="Google" id="ProtNLM"/>
    </source>
</evidence>
<feature type="compositionally biased region" description="Low complexity" evidence="3">
    <location>
        <begin position="400"/>
        <end position="410"/>
    </location>
</feature>
<dbReference type="PANTHER" id="PTHR15074">
    <property type="entry name" value="METHYL-CPG-BINDING PROTEIN"/>
    <property type="match status" value="1"/>
</dbReference>
<protein>
    <recommendedName>
        <fullName evidence="6">DNA glycosylase</fullName>
    </recommendedName>
</protein>
<dbReference type="GO" id="GO:0003677">
    <property type="term" value="F:DNA binding"/>
    <property type="evidence" value="ECO:0007669"/>
    <property type="project" value="InterPro"/>
</dbReference>
<reference evidence="4" key="1">
    <citation type="journal article" date="2020" name="Stud. Mycol.">
        <title>101 Dothideomycetes genomes: a test case for predicting lifestyles and emergence of pathogens.</title>
        <authorList>
            <person name="Haridas S."/>
            <person name="Albert R."/>
            <person name="Binder M."/>
            <person name="Bloem J."/>
            <person name="Labutti K."/>
            <person name="Salamov A."/>
            <person name="Andreopoulos B."/>
            <person name="Baker S."/>
            <person name="Barry K."/>
            <person name="Bills G."/>
            <person name="Bluhm B."/>
            <person name="Cannon C."/>
            <person name="Castanera R."/>
            <person name="Culley D."/>
            <person name="Daum C."/>
            <person name="Ezra D."/>
            <person name="Gonzalez J."/>
            <person name="Henrissat B."/>
            <person name="Kuo A."/>
            <person name="Liang C."/>
            <person name="Lipzen A."/>
            <person name="Lutzoni F."/>
            <person name="Magnuson J."/>
            <person name="Mondo S."/>
            <person name="Nolan M."/>
            <person name="Ohm R."/>
            <person name="Pangilinan J."/>
            <person name="Park H.-J."/>
            <person name="Ramirez L."/>
            <person name="Alfaro M."/>
            <person name="Sun H."/>
            <person name="Tritt A."/>
            <person name="Yoshinaga Y."/>
            <person name="Zwiers L.-H."/>
            <person name="Turgeon B."/>
            <person name="Goodwin S."/>
            <person name="Spatafora J."/>
            <person name="Crous P."/>
            <person name="Grigoriev I."/>
        </authorList>
    </citation>
    <scope>NUCLEOTIDE SEQUENCE</scope>
    <source>
        <strain evidence="4">Tuck. ex Michener</strain>
    </source>
</reference>
<feature type="compositionally biased region" description="Pro residues" evidence="3">
    <location>
        <begin position="1"/>
        <end position="10"/>
    </location>
</feature>
<keyword evidence="5" id="KW-1185">Reference proteome</keyword>
<keyword evidence="2" id="KW-0539">Nucleus</keyword>
<sequence>MDPPLAPPTSQPNSTTPKRPRRTTTHTSPHFPSSPPSSTPSPLKRLRTRHTPSKSPHFSSTPPKLPRPYHARLPPLTAPRFGLIQEELAHTPFHLLLAVILLNQTSGRAAVPVLRRIIARFPSIADIGDEANHAELEAMVRPLGLKRRAGVMGKLARGWMEDPPRRGRRWSLRGRNRDYPTRGAGAEVKVGEVLADEEEVVEVWVEGEEAELHEEGTGEGEGEGGKKRRREWRRDERTAALEIGHLAGCGAYAWDSWRIFCRDELRGKRVREWILKRDGTKSDKVEDGDVSEDLEGVRRYVDGQMKSDFEEEWKRVLPKDKELRPFLAWMWLKEGWIWDPDTGFKEKASDDLMERAQNDSIEWLEELRIWREDLAKRQIVLGDSVRPTQGKIEGPKKSYLEMLSSSGSSDELSDVPSDEDLEQLV</sequence>
<feature type="region of interest" description="Disordered" evidence="3">
    <location>
        <begin position="385"/>
        <end position="425"/>
    </location>
</feature>
<dbReference type="AlphaFoldDB" id="A0A6A6HMM7"/>
<comment type="subcellular location">
    <subcellularLocation>
        <location evidence="1">Nucleus</location>
    </subcellularLocation>
</comment>
<feature type="region of interest" description="Disordered" evidence="3">
    <location>
        <begin position="209"/>
        <end position="231"/>
    </location>
</feature>
<dbReference type="InterPro" id="IPR045138">
    <property type="entry name" value="MeCP2/MBD4"/>
</dbReference>
<name>A0A6A6HMM7_VIRVR</name>
<gene>
    <name evidence="4" type="ORF">EV356DRAFT_563205</name>
</gene>
<feature type="region of interest" description="Disordered" evidence="3">
    <location>
        <begin position="1"/>
        <end position="73"/>
    </location>
</feature>
<evidence type="ECO:0000256" key="1">
    <source>
        <dbReference type="ARBA" id="ARBA00004123"/>
    </source>
</evidence>
<dbReference type="OrthoDB" id="10265068at2759"/>
<dbReference type="EMBL" id="ML991773">
    <property type="protein sequence ID" value="KAF2239058.1"/>
    <property type="molecule type" value="Genomic_DNA"/>
</dbReference>
<dbReference type="Gene3D" id="1.10.340.30">
    <property type="entry name" value="Hypothetical protein, domain 2"/>
    <property type="match status" value="1"/>
</dbReference>
<feature type="compositionally biased region" description="Polar residues" evidence="3">
    <location>
        <begin position="53"/>
        <end position="62"/>
    </location>
</feature>
<dbReference type="InterPro" id="IPR011257">
    <property type="entry name" value="DNA_glycosylase"/>
</dbReference>
<accession>A0A6A6HMM7</accession>
<dbReference type="GO" id="GO:0006281">
    <property type="term" value="P:DNA repair"/>
    <property type="evidence" value="ECO:0007669"/>
    <property type="project" value="InterPro"/>
</dbReference>
<dbReference type="GO" id="GO:0005634">
    <property type="term" value="C:nucleus"/>
    <property type="evidence" value="ECO:0007669"/>
    <property type="project" value="UniProtKB-SubCell"/>
</dbReference>
<evidence type="ECO:0000256" key="3">
    <source>
        <dbReference type="SAM" id="MobiDB-lite"/>
    </source>
</evidence>
<proteinExistence type="predicted"/>
<evidence type="ECO:0000313" key="4">
    <source>
        <dbReference type="EMBL" id="KAF2239058.1"/>
    </source>
</evidence>
<evidence type="ECO:0000256" key="2">
    <source>
        <dbReference type="ARBA" id="ARBA00023242"/>
    </source>
</evidence>
<dbReference type="PANTHER" id="PTHR15074:SF0">
    <property type="entry name" value="METHYL-CPG-BINDING DOMAIN PROTEIN 4-LIKE PROTEIN"/>
    <property type="match status" value="1"/>
</dbReference>
<dbReference type="SUPFAM" id="SSF48150">
    <property type="entry name" value="DNA-glycosylase"/>
    <property type="match status" value="1"/>
</dbReference>
<feature type="compositionally biased region" description="Acidic residues" evidence="3">
    <location>
        <begin position="411"/>
        <end position="425"/>
    </location>
</feature>
<dbReference type="Proteomes" id="UP000800092">
    <property type="component" value="Unassembled WGS sequence"/>
</dbReference>
<organism evidence="4 5">
    <name type="scientific">Viridothelium virens</name>
    <name type="common">Speckled blister lichen</name>
    <name type="synonym">Trypethelium virens</name>
    <dbReference type="NCBI Taxonomy" id="1048519"/>
    <lineage>
        <taxon>Eukaryota</taxon>
        <taxon>Fungi</taxon>
        <taxon>Dikarya</taxon>
        <taxon>Ascomycota</taxon>
        <taxon>Pezizomycotina</taxon>
        <taxon>Dothideomycetes</taxon>
        <taxon>Dothideomycetes incertae sedis</taxon>
        <taxon>Trypetheliales</taxon>
        <taxon>Trypetheliaceae</taxon>
        <taxon>Viridothelium</taxon>
    </lineage>
</organism>
<evidence type="ECO:0000313" key="5">
    <source>
        <dbReference type="Proteomes" id="UP000800092"/>
    </source>
</evidence>
<feature type="compositionally biased region" description="Acidic residues" evidence="3">
    <location>
        <begin position="209"/>
        <end position="222"/>
    </location>
</feature>